<dbReference type="OrthoDB" id="9814067at2"/>
<dbReference type="Proteomes" id="UP000250079">
    <property type="component" value="Chromosome"/>
</dbReference>
<dbReference type="InterPro" id="IPR002686">
    <property type="entry name" value="Transposase_17"/>
</dbReference>
<dbReference type="Pfam" id="PF08299">
    <property type="entry name" value="Bac_DnaA_C"/>
    <property type="match status" value="1"/>
</dbReference>
<dbReference type="SUPFAM" id="SSF143422">
    <property type="entry name" value="Transposase IS200-like"/>
    <property type="match status" value="1"/>
</dbReference>
<dbReference type="PANTHER" id="PTHR34322">
    <property type="entry name" value="TRANSPOSASE, Y1_TNP DOMAIN-CONTAINING"/>
    <property type="match status" value="1"/>
</dbReference>
<dbReference type="Pfam" id="PF01797">
    <property type="entry name" value="Y1_Tnp"/>
    <property type="match status" value="1"/>
</dbReference>
<evidence type="ECO:0000259" key="1">
    <source>
        <dbReference type="SMART" id="SM00760"/>
    </source>
</evidence>
<dbReference type="InterPro" id="IPR010921">
    <property type="entry name" value="Trp_repressor/repl_initiator"/>
</dbReference>
<dbReference type="GO" id="GO:0006275">
    <property type="term" value="P:regulation of DNA replication"/>
    <property type="evidence" value="ECO:0007669"/>
    <property type="project" value="InterPro"/>
</dbReference>
<feature type="domain" description="Transposase IS200-like" evidence="2">
    <location>
        <begin position="9"/>
        <end position="123"/>
    </location>
</feature>
<gene>
    <name evidence="3" type="primary">dnaA_2</name>
    <name evidence="3" type="ORF">IMCC3135_07975</name>
</gene>
<dbReference type="KEGG" id="gai:IMCC3135_07975"/>
<sequence length="315" mass="36215">MARKPRIHFTGAVYHVTLTGLDQQTIFKNVADRRAWESLIEEGAQRFGHTLHAYCWAKDHVQMAIQVGEAPLSKVMQNLSFRYTRYFNKQHQREGALFQGRYKAILIDPDDYLNDLVRFIHNNPLRNTNAKSADTAKWTSHQAYLLADKQPAWLTTSTVLDTFGKTDKASRKAFARFVDAGKDEGERQDLTRGTDGGRLLGGAKFMKKALKPVKPTPRLMTLNQLVKQVCKFESIKEAALKSESRARHESRIRQTITYLAMELEVASLTAMAERFNRDLTTMSRNQRYFRDRLNDDAELQKHVKKLERQLRANAG</sequence>
<accession>A0A2Z2NPW1</accession>
<proteinExistence type="predicted"/>
<dbReference type="PANTHER" id="PTHR34322:SF2">
    <property type="entry name" value="TRANSPOSASE IS200-LIKE DOMAIN-CONTAINING PROTEIN"/>
    <property type="match status" value="1"/>
</dbReference>
<feature type="domain" description="Chromosomal replication initiator DnaA C-terminal" evidence="1">
    <location>
        <begin position="221"/>
        <end position="289"/>
    </location>
</feature>
<dbReference type="SUPFAM" id="SSF48295">
    <property type="entry name" value="TrpR-like"/>
    <property type="match status" value="1"/>
</dbReference>
<evidence type="ECO:0000313" key="3">
    <source>
        <dbReference type="EMBL" id="ASJ71698.1"/>
    </source>
</evidence>
<dbReference type="SMART" id="SM01321">
    <property type="entry name" value="Y1_Tnp"/>
    <property type="match status" value="1"/>
</dbReference>
<dbReference type="CDD" id="cd06571">
    <property type="entry name" value="Bac_DnaA_C"/>
    <property type="match status" value="1"/>
</dbReference>
<reference evidence="3 4" key="1">
    <citation type="submission" date="2016-12" db="EMBL/GenBank/DDBJ databases">
        <authorList>
            <person name="Song W.-J."/>
            <person name="Kurnit D.M."/>
        </authorList>
    </citation>
    <scope>NUCLEOTIDE SEQUENCE [LARGE SCALE GENOMIC DNA]</scope>
    <source>
        <strain evidence="3 4">IMCC3135</strain>
    </source>
</reference>
<dbReference type="Gene3D" id="1.10.1750.10">
    <property type="match status" value="1"/>
</dbReference>
<dbReference type="GO" id="GO:0006313">
    <property type="term" value="P:DNA transposition"/>
    <property type="evidence" value="ECO:0007669"/>
    <property type="project" value="InterPro"/>
</dbReference>
<keyword evidence="4" id="KW-1185">Reference proteome</keyword>
<dbReference type="SMART" id="SM00760">
    <property type="entry name" value="Bac_DnaA_C"/>
    <property type="match status" value="1"/>
</dbReference>
<dbReference type="GO" id="GO:0005524">
    <property type="term" value="F:ATP binding"/>
    <property type="evidence" value="ECO:0007669"/>
    <property type="project" value="InterPro"/>
</dbReference>
<dbReference type="RefSeq" id="WP_088917102.1">
    <property type="nucleotide sequence ID" value="NZ_CP018632.1"/>
</dbReference>
<name>A0A2Z2NPW1_9GAMM</name>
<dbReference type="AlphaFoldDB" id="A0A2Z2NPW1"/>
<dbReference type="EMBL" id="CP018632">
    <property type="protein sequence ID" value="ASJ71698.1"/>
    <property type="molecule type" value="Genomic_DNA"/>
</dbReference>
<organism evidence="3 4">
    <name type="scientific">Granulosicoccus antarcticus IMCC3135</name>
    <dbReference type="NCBI Taxonomy" id="1192854"/>
    <lineage>
        <taxon>Bacteria</taxon>
        <taxon>Pseudomonadati</taxon>
        <taxon>Pseudomonadota</taxon>
        <taxon>Gammaproteobacteria</taxon>
        <taxon>Chromatiales</taxon>
        <taxon>Granulosicoccaceae</taxon>
        <taxon>Granulosicoccus</taxon>
    </lineage>
</organism>
<dbReference type="GO" id="GO:0004803">
    <property type="term" value="F:transposase activity"/>
    <property type="evidence" value="ECO:0007669"/>
    <property type="project" value="InterPro"/>
</dbReference>
<dbReference type="Gene3D" id="3.30.70.1290">
    <property type="entry name" value="Transposase IS200-like"/>
    <property type="match status" value="1"/>
</dbReference>
<dbReference type="GO" id="GO:0006270">
    <property type="term" value="P:DNA replication initiation"/>
    <property type="evidence" value="ECO:0007669"/>
    <property type="project" value="InterPro"/>
</dbReference>
<protein>
    <submittedName>
        <fullName evidence="3">Chromosomal replication initiator protein DnaA</fullName>
    </submittedName>
</protein>
<dbReference type="InterPro" id="IPR036515">
    <property type="entry name" value="Transposase_17_sf"/>
</dbReference>
<evidence type="ECO:0000313" key="4">
    <source>
        <dbReference type="Proteomes" id="UP000250079"/>
    </source>
</evidence>
<dbReference type="GO" id="GO:0043565">
    <property type="term" value="F:sequence-specific DNA binding"/>
    <property type="evidence" value="ECO:0007669"/>
    <property type="project" value="InterPro"/>
</dbReference>
<evidence type="ECO:0000259" key="2">
    <source>
        <dbReference type="SMART" id="SM01321"/>
    </source>
</evidence>
<dbReference type="InterPro" id="IPR013159">
    <property type="entry name" value="DnaA_C"/>
</dbReference>